<evidence type="ECO:0000256" key="1">
    <source>
        <dbReference type="SAM" id="MobiDB-lite"/>
    </source>
</evidence>
<gene>
    <name evidence="3" type="ORF">SAMN02745885_01519</name>
</gene>
<organism evidence="3 4">
    <name type="scientific">Carboxydocella sporoproducens DSM 16521</name>
    <dbReference type="NCBI Taxonomy" id="1121270"/>
    <lineage>
        <taxon>Bacteria</taxon>
        <taxon>Bacillati</taxon>
        <taxon>Bacillota</taxon>
        <taxon>Clostridia</taxon>
        <taxon>Eubacteriales</taxon>
        <taxon>Clostridiales Family XVI. Incertae Sedis</taxon>
        <taxon>Carboxydocella</taxon>
    </lineage>
</organism>
<name>A0A1T4Q4W3_9FIRM</name>
<dbReference type="EMBL" id="FUXM01000016">
    <property type="protein sequence ID" value="SJZ98587.1"/>
    <property type="molecule type" value="Genomic_DNA"/>
</dbReference>
<dbReference type="AlphaFoldDB" id="A0A1T4Q4W3"/>
<dbReference type="Proteomes" id="UP000189933">
    <property type="component" value="Unassembled WGS sequence"/>
</dbReference>
<dbReference type="InterPro" id="IPR036280">
    <property type="entry name" value="Multihaem_cyt_sf"/>
</dbReference>
<protein>
    <submittedName>
        <fullName evidence="3">Uncharacterized protein</fullName>
    </submittedName>
</protein>
<dbReference type="RefSeq" id="WP_078665584.1">
    <property type="nucleotide sequence ID" value="NZ_FUXM01000016.1"/>
</dbReference>
<feature type="region of interest" description="Disordered" evidence="1">
    <location>
        <begin position="42"/>
        <end position="70"/>
    </location>
</feature>
<sequence length="138" mass="14776">MKKWISIVLFGLLLAAFVTIYQQDNVADARPSRGGNCLACHTPSPAKTATTSKSTTSTSKAQGKGPHSASFLAKHGSTVVKQGANSCLKCHGNTNFCASCHAKKVKPQSWATKHQNVQKYTDKLSCAQCHSWAKRGAQ</sequence>
<feature type="chain" id="PRO_5038771313" evidence="2">
    <location>
        <begin position="22"/>
        <end position="138"/>
    </location>
</feature>
<keyword evidence="2" id="KW-0732">Signal</keyword>
<accession>A0A1T4Q4W3</accession>
<proteinExistence type="predicted"/>
<evidence type="ECO:0000313" key="4">
    <source>
        <dbReference type="Proteomes" id="UP000189933"/>
    </source>
</evidence>
<dbReference type="SUPFAM" id="SSF48695">
    <property type="entry name" value="Multiheme cytochromes"/>
    <property type="match status" value="1"/>
</dbReference>
<evidence type="ECO:0000313" key="3">
    <source>
        <dbReference type="EMBL" id="SJZ98587.1"/>
    </source>
</evidence>
<feature type="signal peptide" evidence="2">
    <location>
        <begin position="1"/>
        <end position="21"/>
    </location>
</feature>
<reference evidence="4" key="1">
    <citation type="submission" date="2017-02" db="EMBL/GenBank/DDBJ databases">
        <authorList>
            <person name="Varghese N."/>
            <person name="Submissions S."/>
        </authorList>
    </citation>
    <scope>NUCLEOTIDE SEQUENCE [LARGE SCALE GENOMIC DNA]</scope>
    <source>
        <strain evidence="4">DSM 16521</strain>
    </source>
</reference>
<evidence type="ECO:0000256" key="2">
    <source>
        <dbReference type="SAM" id="SignalP"/>
    </source>
</evidence>
<feature type="compositionally biased region" description="Low complexity" evidence="1">
    <location>
        <begin position="42"/>
        <end position="61"/>
    </location>
</feature>
<keyword evidence="4" id="KW-1185">Reference proteome</keyword>